<comment type="caution">
    <text evidence="1">The sequence shown here is derived from an EMBL/GenBank/DDBJ whole genome shotgun (WGS) entry which is preliminary data.</text>
</comment>
<evidence type="ECO:0000313" key="1">
    <source>
        <dbReference type="EMBL" id="CAI9929513.1"/>
    </source>
</evidence>
<sequence>MLGIQLFSYSLRAILSGLITSLDQSIYPTHLTFIYTCMVYVSSACLRGQHTQCWRIGLIPSRRWKYPSNSVASWPSSFRFDFTYFPTGQVGMPVSEHLQCSRLITGLQFSIGVSRIGIG</sequence>
<name>A0AA86P0U5_9EUKA</name>
<proteinExistence type="predicted"/>
<evidence type="ECO:0000313" key="3">
    <source>
        <dbReference type="Proteomes" id="UP001642409"/>
    </source>
</evidence>
<organism evidence="1">
    <name type="scientific">Hexamita inflata</name>
    <dbReference type="NCBI Taxonomy" id="28002"/>
    <lineage>
        <taxon>Eukaryota</taxon>
        <taxon>Metamonada</taxon>
        <taxon>Diplomonadida</taxon>
        <taxon>Hexamitidae</taxon>
        <taxon>Hexamitinae</taxon>
        <taxon>Hexamita</taxon>
    </lineage>
</organism>
<accession>A0AA86P0U5</accession>
<protein>
    <submittedName>
        <fullName evidence="2">Hypothetical_protein</fullName>
    </submittedName>
</protein>
<reference evidence="2 3" key="2">
    <citation type="submission" date="2024-07" db="EMBL/GenBank/DDBJ databases">
        <authorList>
            <person name="Akdeniz Z."/>
        </authorList>
    </citation>
    <scope>NUCLEOTIDE SEQUENCE [LARGE SCALE GENOMIC DNA]</scope>
</reference>
<reference evidence="1" key="1">
    <citation type="submission" date="2023-06" db="EMBL/GenBank/DDBJ databases">
        <authorList>
            <person name="Kurt Z."/>
        </authorList>
    </citation>
    <scope>NUCLEOTIDE SEQUENCE</scope>
</reference>
<gene>
    <name evidence="2" type="ORF">HINF_LOCUS12626</name>
    <name evidence="1" type="ORF">HINF_LOCUS17158</name>
</gene>
<keyword evidence="3" id="KW-1185">Reference proteome</keyword>
<dbReference type="Proteomes" id="UP001642409">
    <property type="component" value="Unassembled WGS sequence"/>
</dbReference>
<dbReference type="EMBL" id="CAXDID020000029">
    <property type="protein sequence ID" value="CAL5992538.1"/>
    <property type="molecule type" value="Genomic_DNA"/>
</dbReference>
<dbReference type="EMBL" id="CATOUU010000440">
    <property type="protein sequence ID" value="CAI9929513.1"/>
    <property type="molecule type" value="Genomic_DNA"/>
</dbReference>
<evidence type="ECO:0000313" key="2">
    <source>
        <dbReference type="EMBL" id="CAL5992538.1"/>
    </source>
</evidence>
<dbReference type="AlphaFoldDB" id="A0AA86P0U5"/>